<dbReference type="GO" id="GO:0046872">
    <property type="term" value="F:metal ion binding"/>
    <property type="evidence" value="ECO:0007669"/>
    <property type="project" value="UniProtKB-KW"/>
</dbReference>
<feature type="domain" description="Alpha-amylase C-terminal" evidence="18">
    <location>
        <begin position="403"/>
        <end position="489"/>
    </location>
</feature>
<dbReference type="Proteomes" id="UP000594454">
    <property type="component" value="Chromosome 4"/>
</dbReference>
<dbReference type="PANTHER" id="PTHR43447">
    <property type="entry name" value="ALPHA-AMYLASE"/>
    <property type="match status" value="1"/>
</dbReference>
<proteinExistence type="inferred from homology"/>
<dbReference type="GO" id="GO:0004556">
    <property type="term" value="F:alpha-amylase activity"/>
    <property type="evidence" value="ECO:0007669"/>
    <property type="project" value="UniProtKB-UniRule"/>
</dbReference>
<comment type="cofactor">
    <cofactor evidence="3">
        <name>chloride</name>
        <dbReference type="ChEBI" id="CHEBI:17996"/>
    </cofactor>
</comment>
<dbReference type="EC" id="3.2.1.1" evidence="6 16"/>
<reference evidence="20 21" key="1">
    <citation type="submission" date="2020-11" db="EMBL/GenBank/DDBJ databases">
        <authorList>
            <person name="Wallbank WR R."/>
            <person name="Pardo Diaz C."/>
            <person name="Kozak K."/>
            <person name="Martin S."/>
            <person name="Jiggins C."/>
            <person name="Moest M."/>
            <person name="Warren A I."/>
            <person name="Generalovic N T."/>
            <person name="Byers J.R.P. K."/>
            <person name="Montejo-Kovacevich G."/>
            <person name="Yen C E."/>
        </authorList>
    </citation>
    <scope>NUCLEOTIDE SEQUENCE [LARGE SCALE GENOMIC DNA]</scope>
</reference>
<evidence type="ECO:0000259" key="18">
    <source>
        <dbReference type="SMART" id="SM00632"/>
    </source>
</evidence>
<dbReference type="AlphaFoldDB" id="A0A7R8YXW5"/>
<gene>
    <name evidence="20" type="ORF">HERILL_LOCUS11498</name>
</gene>
<evidence type="ECO:0000256" key="9">
    <source>
        <dbReference type="ARBA" id="ARBA00022801"/>
    </source>
</evidence>
<accession>A0A7R8YXW5</accession>
<evidence type="ECO:0000256" key="14">
    <source>
        <dbReference type="ARBA" id="ARBA00023295"/>
    </source>
</evidence>
<dbReference type="OMA" id="INHMSES"/>
<organism evidence="20 21">
    <name type="scientific">Hermetia illucens</name>
    <name type="common">Black soldier fly</name>
    <dbReference type="NCBI Taxonomy" id="343691"/>
    <lineage>
        <taxon>Eukaryota</taxon>
        <taxon>Metazoa</taxon>
        <taxon>Ecdysozoa</taxon>
        <taxon>Arthropoda</taxon>
        <taxon>Hexapoda</taxon>
        <taxon>Insecta</taxon>
        <taxon>Pterygota</taxon>
        <taxon>Neoptera</taxon>
        <taxon>Endopterygota</taxon>
        <taxon>Diptera</taxon>
        <taxon>Brachycera</taxon>
        <taxon>Stratiomyomorpha</taxon>
        <taxon>Stratiomyidae</taxon>
        <taxon>Hermetiinae</taxon>
        <taxon>Hermetia</taxon>
    </lineage>
</organism>
<dbReference type="PRINTS" id="PR00110">
    <property type="entry name" value="ALPHAAMYLASE"/>
</dbReference>
<keyword evidence="14 16" id="KW-0326">Glycosidase</keyword>
<evidence type="ECO:0000256" key="11">
    <source>
        <dbReference type="ARBA" id="ARBA00023157"/>
    </source>
</evidence>
<dbReference type="CDD" id="cd11317">
    <property type="entry name" value="AmyAc_bac_euk_AmyA"/>
    <property type="match status" value="1"/>
</dbReference>
<evidence type="ECO:0000256" key="15">
    <source>
        <dbReference type="RuleBase" id="RU003615"/>
    </source>
</evidence>
<evidence type="ECO:0000259" key="19">
    <source>
        <dbReference type="SMART" id="SM00642"/>
    </source>
</evidence>
<dbReference type="SMART" id="SM00642">
    <property type="entry name" value="Aamy"/>
    <property type="match status" value="1"/>
</dbReference>
<dbReference type="InterPro" id="IPR031319">
    <property type="entry name" value="A-amylase_C"/>
</dbReference>
<evidence type="ECO:0000256" key="6">
    <source>
        <dbReference type="ARBA" id="ARBA00012595"/>
    </source>
</evidence>
<comment type="subunit">
    <text evidence="5">Monomer.</text>
</comment>
<name>A0A7R8YXW5_HERIL</name>
<evidence type="ECO:0000256" key="4">
    <source>
        <dbReference type="ARBA" id="ARBA00008061"/>
    </source>
</evidence>
<keyword evidence="7" id="KW-0479">Metal-binding</keyword>
<dbReference type="GO" id="GO:0005975">
    <property type="term" value="P:carbohydrate metabolic process"/>
    <property type="evidence" value="ECO:0007669"/>
    <property type="project" value="InterPro"/>
</dbReference>
<dbReference type="OrthoDB" id="550577at2759"/>
<evidence type="ECO:0000256" key="12">
    <source>
        <dbReference type="ARBA" id="ARBA00023214"/>
    </source>
</evidence>
<evidence type="ECO:0000256" key="10">
    <source>
        <dbReference type="ARBA" id="ARBA00022837"/>
    </source>
</evidence>
<dbReference type="EMBL" id="LR899012">
    <property type="protein sequence ID" value="CAD7088910.1"/>
    <property type="molecule type" value="Genomic_DNA"/>
</dbReference>
<keyword evidence="9 16" id="KW-0378">Hydrolase</keyword>
<evidence type="ECO:0000256" key="2">
    <source>
        <dbReference type="ARBA" id="ARBA00001913"/>
    </source>
</evidence>
<feature type="signal peptide" evidence="17">
    <location>
        <begin position="1"/>
        <end position="18"/>
    </location>
</feature>
<evidence type="ECO:0000256" key="16">
    <source>
        <dbReference type="RuleBase" id="RU361134"/>
    </source>
</evidence>
<dbReference type="InterPro" id="IPR006048">
    <property type="entry name" value="A-amylase/branching_C"/>
</dbReference>
<dbReference type="Pfam" id="PF02806">
    <property type="entry name" value="Alpha-amylase_C"/>
    <property type="match status" value="1"/>
</dbReference>
<sequence length="490" mass="56104">MRRLTLLIILISHGLVQSQHDPHFYPNRTTIVHLFEWKFDDIARECENFLGPNGYGAVQVSPITENAIIEPRPWWERYQPISYLIASRSGGEEEFEEMVRRCHHAGVVVYVDVVLNHMARHQNRIIGTAGSHADTAIKSFPMVPYTVHDFHPRCTIRNYHKAAEVRNCQLEGQLDLDQSKPNVQDHIADFLNELIKMGVGGFRIDAAKHMWPRDLADIYRKIDDLNPAFGFPIRAHPFIYQEVKDLGNEAVKKNEYNALGVVTEFRYAVELAKLFRRKTPLKLLKNWGQEWNFLPSRDALVFVDSYDTQRGRGPGVLTHRSRREYIMAVGFMMAHPYGIKRIMSSYKFTHPDQGPPADSNDNIISPKFDEDGQCRNGWICEHRWREISNMVEFRNIVKDSPITAWWDNGNNQIAFCRKSKGFLVVNNEGNDLEQSLQTCLPKGSYCNVISGRRNGTSCTGDTVEVGEDGMATIRVPIEIGILAIHIGEKL</sequence>
<dbReference type="InterPro" id="IPR013780">
    <property type="entry name" value="Glyco_hydro_b"/>
</dbReference>
<evidence type="ECO:0000256" key="8">
    <source>
        <dbReference type="ARBA" id="ARBA00022729"/>
    </source>
</evidence>
<dbReference type="Gene3D" id="2.60.40.1180">
    <property type="entry name" value="Golgi alpha-mannosidase II"/>
    <property type="match status" value="1"/>
</dbReference>
<keyword evidence="11" id="KW-1015">Disulfide bond</keyword>
<dbReference type="InterPro" id="IPR017853">
    <property type="entry name" value="GH"/>
</dbReference>
<keyword evidence="13 16" id="KW-0119">Carbohydrate metabolism</keyword>
<comment type="cofactor">
    <cofactor evidence="2">
        <name>Ca(2+)</name>
        <dbReference type="ChEBI" id="CHEBI:29108"/>
    </cofactor>
</comment>
<dbReference type="InterPro" id="IPR006047">
    <property type="entry name" value="GH13_cat_dom"/>
</dbReference>
<evidence type="ECO:0000256" key="5">
    <source>
        <dbReference type="ARBA" id="ARBA00011245"/>
    </source>
</evidence>
<feature type="domain" description="Glycosyl hydrolase family 13 catalytic" evidence="19">
    <location>
        <begin position="29"/>
        <end position="394"/>
    </location>
</feature>
<keyword evidence="8 17" id="KW-0732">Signal</keyword>
<dbReference type="SUPFAM" id="SSF51011">
    <property type="entry name" value="Glycosyl hydrolase domain"/>
    <property type="match status" value="1"/>
</dbReference>
<dbReference type="InParanoid" id="A0A7R8YXW5"/>
<dbReference type="InterPro" id="IPR006046">
    <property type="entry name" value="Alpha_amylase"/>
</dbReference>
<dbReference type="SMART" id="SM00632">
    <property type="entry name" value="Aamy_C"/>
    <property type="match status" value="1"/>
</dbReference>
<evidence type="ECO:0000313" key="20">
    <source>
        <dbReference type="EMBL" id="CAD7088910.1"/>
    </source>
</evidence>
<evidence type="ECO:0000256" key="7">
    <source>
        <dbReference type="ARBA" id="ARBA00022723"/>
    </source>
</evidence>
<dbReference type="Gene3D" id="3.20.20.80">
    <property type="entry name" value="Glycosidases"/>
    <property type="match status" value="1"/>
</dbReference>
<comment type="similarity">
    <text evidence="4 15">Belongs to the glycosyl hydrolase 13 family.</text>
</comment>
<evidence type="ECO:0000256" key="13">
    <source>
        <dbReference type="ARBA" id="ARBA00023277"/>
    </source>
</evidence>
<keyword evidence="10" id="KW-0106">Calcium</keyword>
<keyword evidence="21" id="KW-1185">Reference proteome</keyword>
<feature type="chain" id="PRO_5030565712" description="Alpha-amylase" evidence="17">
    <location>
        <begin position="19"/>
        <end position="490"/>
    </location>
</feature>
<comment type="catalytic activity">
    <reaction evidence="1 16">
        <text>Endohydrolysis of (1-&gt;4)-alpha-D-glucosidic linkages in polysaccharides containing three or more (1-&gt;4)-alpha-linked D-glucose units.</text>
        <dbReference type="EC" id="3.2.1.1"/>
    </reaction>
</comment>
<evidence type="ECO:0000256" key="17">
    <source>
        <dbReference type="SAM" id="SignalP"/>
    </source>
</evidence>
<dbReference type="Pfam" id="PF00128">
    <property type="entry name" value="Alpha-amylase"/>
    <property type="match status" value="1"/>
</dbReference>
<evidence type="ECO:0000256" key="3">
    <source>
        <dbReference type="ARBA" id="ARBA00001923"/>
    </source>
</evidence>
<dbReference type="SUPFAM" id="SSF51445">
    <property type="entry name" value="(Trans)glycosidases"/>
    <property type="match status" value="1"/>
</dbReference>
<evidence type="ECO:0000313" key="21">
    <source>
        <dbReference type="Proteomes" id="UP000594454"/>
    </source>
</evidence>
<protein>
    <recommendedName>
        <fullName evidence="6 16">Alpha-amylase</fullName>
        <ecNumber evidence="6 16">3.2.1.1</ecNumber>
    </recommendedName>
</protein>
<evidence type="ECO:0000256" key="1">
    <source>
        <dbReference type="ARBA" id="ARBA00000548"/>
    </source>
</evidence>
<keyword evidence="12" id="KW-0868">Chloride</keyword>